<dbReference type="GO" id="GO:0022857">
    <property type="term" value="F:transmembrane transporter activity"/>
    <property type="evidence" value="ECO:0007669"/>
    <property type="project" value="InterPro"/>
</dbReference>
<sequence length="387" mass="39799">MTALVSVDHFLSHVYLLALPPLFPILASVVETTVTRLAVAVTLIYAAQFLCQIPAGELVDRVGGKRVVGGGLALTAVSVGLLGFATSYRHVLALAFLSGVGQAAFHPGNYALLDVAGDAATEGRQFSVHTFSGFVGFAAAPALMTGLTAVADWRTAFLTVGAGGLLYAAVFAASLAPIHRRTIADAPDAPALATDGGQFESVRLLRRPLVAGMFAFFLLVTLADTGFQTYTTTLAVDLGHSTAVGNTALTAFLAAAAVFVLVGGWLADRYDGFAIIVASVCWSAVVLWAGLAVDLTPVALVLVWSAAGAGFGLTLPARDRITNALSDSADTGKSFGIVYTGLPIGGALAPVLLGQVIDVSGQAAAFEVIAALFLAAALVVLVLRRWR</sequence>
<feature type="transmembrane region" description="Helical" evidence="1">
    <location>
        <begin position="247"/>
        <end position="266"/>
    </location>
</feature>
<dbReference type="Proteomes" id="UP000183275">
    <property type="component" value="Unassembled WGS sequence"/>
</dbReference>
<feature type="transmembrane region" description="Helical" evidence="1">
    <location>
        <begin position="336"/>
        <end position="357"/>
    </location>
</feature>
<dbReference type="InterPro" id="IPR011701">
    <property type="entry name" value="MFS"/>
</dbReference>
<protein>
    <submittedName>
        <fullName evidence="3">Predicted arabinose efflux permease, MFS family</fullName>
    </submittedName>
</protein>
<organism evidence="3 4">
    <name type="scientific">Natrinema salifodinae</name>
    <dbReference type="NCBI Taxonomy" id="1202768"/>
    <lineage>
        <taxon>Archaea</taxon>
        <taxon>Methanobacteriati</taxon>
        <taxon>Methanobacteriota</taxon>
        <taxon>Stenosarchaea group</taxon>
        <taxon>Halobacteria</taxon>
        <taxon>Halobacteriales</taxon>
        <taxon>Natrialbaceae</taxon>
        <taxon>Natrinema</taxon>
    </lineage>
</organism>
<accession>A0A1I0LZ06</accession>
<feature type="domain" description="Major facilitator superfamily (MFS) profile" evidence="2">
    <location>
        <begin position="1"/>
        <end position="387"/>
    </location>
</feature>
<dbReference type="Gene3D" id="1.20.1250.20">
    <property type="entry name" value="MFS general substrate transporter like domains"/>
    <property type="match status" value="2"/>
</dbReference>
<dbReference type="Pfam" id="PF07690">
    <property type="entry name" value="MFS_1"/>
    <property type="match status" value="1"/>
</dbReference>
<feature type="transmembrane region" description="Helical" evidence="1">
    <location>
        <begin position="12"/>
        <end position="30"/>
    </location>
</feature>
<dbReference type="GO" id="GO:0005886">
    <property type="term" value="C:plasma membrane"/>
    <property type="evidence" value="ECO:0007669"/>
    <property type="project" value="TreeGrafter"/>
</dbReference>
<feature type="transmembrane region" description="Helical" evidence="1">
    <location>
        <begin position="273"/>
        <end position="291"/>
    </location>
</feature>
<dbReference type="RefSeq" id="WP_241471281.1">
    <property type="nucleotide sequence ID" value="NZ_JROF01000013.1"/>
</dbReference>
<dbReference type="SUPFAM" id="SSF103473">
    <property type="entry name" value="MFS general substrate transporter"/>
    <property type="match status" value="1"/>
</dbReference>
<feature type="transmembrane region" description="Helical" evidence="1">
    <location>
        <begin position="209"/>
        <end position="227"/>
    </location>
</feature>
<gene>
    <name evidence="3" type="ORF">SAMN05216285_0120</name>
</gene>
<evidence type="ECO:0000259" key="2">
    <source>
        <dbReference type="PROSITE" id="PS50850"/>
    </source>
</evidence>
<dbReference type="STRING" id="1202768.SAMN05216285_0120"/>
<dbReference type="AlphaFoldDB" id="A0A1I0LZ06"/>
<dbReference type="InterPro" id="IPR036259">
    <property type="entry name" value="MFS_trans_sf"/>
</dbReference>
<keyword evidence="1" id="KW-0472">Membrane</keyword>
<evidence type="ECO:0000256" key="1">
    <source>
        <dbReference type="SAM" id="Phobius"/>
    </source>
</evidence>
<feature type="transmembrane region" description="Helical" evidence="1">
    <location>
        <begin position="297"/>
        <end position="315"/>
    </location>
</feature>
<evidence type="ECO:0000313" key="3">
    <source>
        <dbReference type="EMBL" id="SEV80489.1"/>
    </source>
</evidence>
<keyword evidence="1" id="KW-1133">Transmembrane helix</keyword>
<feature type="transmembrane region" description="Helical" evidence="1">
    <location>
        <begin position="156"/>
        <end position="176"/>
    </location>
</feature>
<keyword evidence="1" id="KW-0812">Transmembrane</keyword>
<dbReference type="InterPro" id="IPR020846">
    <property type="entry name" value="MFS_dom"/>
</dbReference>
<name>A0A1I0LZ06_9EURY</name>
<dbReference type="EMBL" id="FOIS01000001">
    <property type="protein sequence ID" value="SEV80489.1"/>
    <property type="molecule type" value="Genomic_DNA"/>
</dbReference>
<evidence type="ECO:0000313" key="4">
    <source>
        <dbReference type="Proteomes" id="UP000183275"/>
    </source>
</evidence>
<dbReference type="eggNOG" id="arCOG00130">
    <property type="taxonomic scope" value="Archaea"/>
</dbReference>
<dbReference type="PANTHER" id="PTHR43129:SF1">
    <property type="entry name" value="FOSMIDOMYCIN RESISTANCE PROTEIN"/>
    <property type="match status" value="1"/>
</dbReference>
<dbReference type="PROSITE" id="PS50850">
    <property type="entry name" value="MFS"/>
    <property type="match status" value="1"/>
</dbReference>
<feature type="transmembrane region" description="Helical" evidence="1">
    <location>
        <begin position="67"/>
        <end position="88"/>
    </location>
</feature>
<reference evidence="4" key="1">
    <citation type="submission" date="2016-10" db="EMBL/GenBank/DDBJ databases">
        <authorList>
            <person name="Varghese N."/>
        </authorList>
    </citation>
    <scope>NUCLEOTIDE SEQUENCE [LARGE SCALE GENOMIC DNA]</scope>
    <source>
        <strain evidence="4">CGMCC 1.12284</strain>
    </source>
</reference>
<proteinExistence type="predicted"/>
<feature type="transmembrane region" description="Helical" evidence="1">
    <location>
        <begin position="37"/>
        <end position="55"/>
    </location>
</feature>
<dbReference type="PANTHER" id="PTHR43129">
    <property type="entry name" value="FOSMIDOMYCIN RESISTANCE PROTEIN"/>
    <property type="match status" value="1"/>
</dbReference>
<keyword evidence="4" id="KW-1185">Reference proteome</keyword>
<feature type="transmembrane region" description="Helical" evidence="1">
    <location>
        <begin position="363"/>
        <end position="383"/>
    </location>
</feature>
<feature type="transmembrane region" description="Helical" evidence="1">
    <location>
        <begin position="131"/>
        <end position="150"/>
    </location>
</feature>